<evidence type="ECO:0000313" key="7">
    <source>
        <dbReference type="Proteomes" id="UP000266906"/>
    </source>
</evidence>
<evidence type="ECO:0000256" key="5">
    <source>
        <dbReference type="ARBA" id="ARBA00023288"/>
    </source>
</evidence>
<keyword evidence="1" id="KW-1003">Cell membrane</keyword>
<dbReference type="PROSITE" id="PS51257">
    <property type="entry name" value="PROKAR_LIPOPROTEIN"/>
    <property type="match status" value="1"/>
</dbReference>
<dbReference type="Proteomes" id="UP000266906">
    <property type="component" value="Unassembled WGS sequence"/>
</dbReference>
<dbReference type="PANTHER" id="PTHR43649:SF33">
    <property type="entry name" value="POLYGALACTURONAN_RHAMNOGALACTURONAN-BINDING PROTEIN YTCQ"/>
    <property type="match status" value="1"/>
</dbReference>
<accession>A0A3N4RTB1</accession>
<sequence length="437" mass="47334">MRRGWAAAGSATALALALSGCTDGGPAPLAGVVSTADRSKVSGTITVLTNRVDQVNSGLMKKYAAEFNKLYPKVKVEFEGLVDYEGEAGERLAKGDYGDVLLIPDSLPAGQYPAYFSSLGNSRELSDTFDYIDYGTVDERVYGIANIGIASGLVYNKAVWAKAGITEWPTTPDRFVEDLKAIRERTQAVPYYTNYHDGWPLRQWSDAIGVPTCDNTARDKLAGTAAPWTPGKDLYEIDSLLYRAVHEKLTESEPQTTDWETSKTLLGTGRVATMELGSWAVAQMQEAARAAGGDPADIGFMPLPVQRDGHFCTVVQPDYKYAVNVHSAHQEAARAWLEWYITRSGSAAADESISSVRGAKLPASLQPLDDRAVRMIPQTREQLAKVDAIDKAAGIGLDAPDYRRKLVDLASGAAPGDLEGYFADLNRRWGKAQKAVG</sequence>
<dbReference type="InterPro" id="IPR006059">
    <property type="entry name" value="SBP"/>
</dbReference>
<dbReference type="SUPFAM" id="SSF53850">
    <property type="entry name" value="Periplasmic binding protein-like II"/>
    <property type="match status" value="1"/>
</dbReference>
<evidence type="ECO:0000313" key="6">
    <source>
        <dbReference type="EMBL" id="RPE36106.1"/>
    </source>
</evidence>
<name>A0A3N4RTB1_9ACTN</name>
<dbReference type="EMBL" id="RKQG01000001">
    <property type="protein sequence ID" value="RPE36106.1"/>
    <property type="molecule type" value="Genomic_DNA"/>
</dbReference>
<dbReference type="InterPro" id="IPR050490">
    <property type="entry name" value="Bact_solute-bd_prot1"/>
</dbReference>
<dbReference type="PANTHER" id="PTHR43649">
    <property type="entry name" value="ARABINOSE-BINDING PROTEIN-RELATED"/>
    <property type="match status" value="1"/>
</dbReference>
<dbReference type="Gene3D" id="3.40.190.10">
    <property type="entry name" value="Periplasmic binding protein-like II"/>
    <property type="match status" value="2"/>
</dbReference>
<dbReference type="AlphaFoldDB" id="A0A3N4RTB1"/>
<protein>
    <submittedName>
        <fullName evidence="6">ABC-type glycerol-3-phosphate transport system substrate-binding protein</fullName>
    </submittedName>
</protein>
<dbReference type="Pfam" id="PF01547">
    <property type="entry name" value="SBP_bac_1"/>
    <property type="match status" value="1"/>
</dbReference>
<keyword evidence="3" id="KW-0472">Membrane</keyword>
<evidence type="ECO:0000256" key="2">
    <source>
        <dbReference type="ARBA" id="ARBA00022729"/>
    </source>
</evidence>
<keyword evidence="7" id="KW-1185">Reference proteome</keyword>
<keyword evidence="4" id="KW-0564">Palmitate</keyword>
<proteinExistence type="predicted"/>
<gene>
    <name evidence="6" type="ORF">EDD38_4473</name>
</gene>
<keyword evidence="5" id="KW-0449">Lipoprotein</keyword>
<evidence type="ECO:0000256" key="3">
    <source>
        <dbReference type="ARBA" id="ARBA00023136"/>
    </source>
</evidence>
<dbReference type="RefSeq" id="WP_123819257.1">
    <property type="nucleotide sequence ID" value="NZ_JBEYIY010000038.1"/>
</dbReference>
<keyword evidence="2" id="KW-0732">Signal</keyword>
<organism evidence="6 7">
    <name type="scientific">Kitasatospora cineracea</name>
    <dbReference type="NCBI Taxonomy" id="88074"/>
    <lineage>
        <taxon>Bacteria</taxon>
        <taxon>Bacillati</taxon>
        <taxon>Actinomycetota</taxon>
        <taxon>Actinomycetes</taxon>
        <taxon>Kitasatosporales</taxon>
        <taxon>Streptomycetaceae</taxon>
        <taxon>Kitasatospora</taxon>
    </lineage>
</organism>
<reference evidence="6 7" key="1">
    <citation type="submission" date="2018-11" db="EMBL/GenBank/DDBJ databases">
        <title>Sequencing the genomes of 1000 actinobacteria strains.</title>
        <authorList>
            <person name="Klenk H.-P."/>
        </authorList>
    </citation>
    <scope>NUCLEOTIDE SEQUENCE [LARGE SCALE GENOMIC DNA]</scope>
    <source>
        <strain evidence="6 7">DSM 44781</strain>
    </source>
</reference>
<evidence type="ECO:0000256" key="1">
    <source>
        <dbReference type="ARBA" id="ARBA00022475"/>
    </source>
</evidence>
<evidence type="ECO:0000256" key="4">
    <source>
        <dbReference type="ARBA" id="ARBA00023139"/>
    </source>
</evidence>
<comment type="caution">
    <text evidence="6">The sequence shown here is derived from an EMBL/GenBank/DDBJ whole genome shotgun (WGS) entry which is preliminary data.</text>
</comment>